<dbReference type="InterPro" id="IPR027304">
    <property type="entry name" value="Trigger_fact/SurA_dom_sf"/>
</dbReference>
<keyword evidence="5 6" id="KW-0413">Isomerase</keyword>
<feature type="signal peptide" evidence="7">
    <location>
        <begin position="1"/>
        <end position="24"/>
    </location>
</feature>
<evidence type="ECO:0000313" key="10">
    <source>
        <dbReference type="Proteomes" id="UP000782312"/>
    </source>
</evidence>
<dbReference type="InterPro" id="IPR046357">
    <property type="entry name" value="PPIase_dom_sf"/>
</dbReference>
<reference evidence="9" key="1">
    <citation type="submission" date="2020-07" db="EMBL/GenBank/DDBJ databases">
        <title>Huge and variable diversity of episymbiotic CPR bacteria and DPANN archaea in groundwater ecosystems.</title>
        <authorList>
            <person name="He C.Y."/>
            <person name="Keren R."/>
            <person name="Whittaker M."/>
            <person name="Farag I.F."/>
            <person name="Doudna J."/>
            <person name="Cate J.H.D."/>
            <person name="Banfield J.F."/>
        </authorList>
    </citation>
    <scope>NUCLEOTIDE SEQUENCE</scope>
    <source>
        <strain evidence="9">NC_groundwater_763_Ag_S-0.2um_68_21</strain>
    </source>
</reference>
<organism evidence="9 10">
    <name type="scientific">Tectimicrobiota bacterium</name>
    <dbReference type="NCBI Taxonomy" id="2528274"/>
    <lineage>
        <taxon>Bacteria</taxon>
        <taxon>Pseudomonadati</taxon>
        <taxon>Nitrospinota/Tectimicrobiota group</taxon>
        <taxon>Candidatus Tectimicrobiota</taxon>
    </lineage>
</organism>
<comment type="caution">
    <text evidence="9">The sequence shown here is derived from an EMBL/GenBank/DDBJ whole genome shotgun (WGS) entry which is preliminary data.</text>
</comment>
<dbReference type="InterPro" id="IPR015391">
    <property type="entry name" value="SurA_N"/>
</dbReference>
<dbReference type="PANTHER" id="PTHR47637:SF1">
    <property type="entry name" value="CHAPERONE SURA"/>
    <property type="match status" value="1"/>
</dbReference>
<dbReference type="Gene3D" id="3.10.50.40">
    <property type="match status" value="1"/>
</dbReference>
<dbReference type="SUPFAM" id="SSF54534">
    <property type="entry name" value="FKBP-like"/>
    <property type="match status" value="1"/>
</dbReference>
<keyword evidence="2" id="KW-0574">Periplasm</keyword>
<evidence type="ECO:0000259" key="8">
    <source>
        <dbReference type="PROSITE" id="PS50198"/>
    </source>
</evidence>
<dbReference type="Proteomes" id="UP000782312">
    <property type="component" value="Unassembled WGS sequence"/>
</dbReference>
<evidence type="ECO:0000256" key="2">
    <source>
        <dbReference type="ARBA" id="ARBA00022764"/>
    </source>
</evidence>
<dbReference type="Pfam" id="PF00639">
    <property type="entry name" value="Rotamase"/>
    <property type="match status" value="1"/>
</dbReference>
<proteinExistence type="predicted"/>
<dbReference type="GO" id="GO:0003755">
    <property type="term" value="F:peptidyl-prolyl cis-trans isomerase activity"/>
    <property type="evidence" value="ECO:0007669"/>
    <property type="project" value="UniProtKB-KW"/>
</dbReference>
<evidence type="ECO:0000313" key="9">
    <source>
        <dbReference type="EMBL" id="MBI3128255.1"/>
    </source>
</evidence>
<evidence type="ECO:0000256" key="7">
    <source>
        <dbReference type="SAM" id="SignalP"/>
    </source>
</evidence>
<dbReference type="PANTHER" id="PTHR47637">
    <property type="entry name" value="CHAPERONE SURA"/>
    <property type="match status" value="1"/>
</dbReference>
<keyword evidence="3 6" id="KW-0697">Rotamase</keyword>
<dbReference type="InterPro" id="IPR050280">
    <property type="entry name" value="OMP_Chaperone_SurA"/>
</dbReference>
<dbReference type="Pfam" id="PF09312">
    <property type="entry name" value="SurA_N"/>
    <property type="match status" value="1"/>
</dbReference>
<dbReference type="PROSITE" id="PS51257">
    <property type="entry name" value="PROKAR_LIPOPROTEIN"/>
    <property type="match status" value="1"/>
</dbReference>
<dbReference type="AlphaFoldDB" id="A0A932I1M8"/>
<accession>A0A932I1M8</accession>
<protein>
    <submittedName>
        <fullName evidence="9">Peptidylprolyl isomerase</fullName>
    </submittedName>
</protein>
<feature type="chain" id="PRO_5037392293" evidence="7">
    <location>
        <begin position="25"/>
        <end position="487"/>
    </location>
</feature>
<name>A0A932I1M8_UNCTE</name>
<dbReference type="PROSITE" id="PS50198">
    <property type="entry name" value="PPIC_PPIASE_2"/>
    <property type="match status" value="1"/>
</dbReference>
<evidence type="ECO:0000256" key="3">
    <source>
        <dbReference type="ARBA" id="ARBA00023110"/>
    </source>
</evidence>
<dbReference type="EMBL" id="JACPUR010000025">
    <property type="protein sequence ID" value="MBI3128255.1"/>
    <property type="molecule type" value="Genomic_DNA"/>
</dbReference>
<dbReference type="SUPFAM" id="SSF109998">
    <property type="entry name" value="Triger factor/SurA peptide-binding domain-like"/>
    <property type="match status" value="1"/>
</dbReference>
<gene>
    <name evidence="9" type="ORF">HYZ11_11670</name>
</gene>
<evidence type="ECO:0000256" key="6">
    <source>
        <dbReference type="PROSITE-ProRule" id="PRU00278"/>
    </source>
</evidence>
<dbReference type="Gene3D" id="1.10.4030.10">
    <property type="entry name" value="Porin chaperone SurA, peptide-binding domain"/>
    <property type="match status" value="1"/>
</dbReference>
<evidence type="ECO:0000256" key="1">
    <source>
        <dbReference type="ARBA" id="ARBA00022729"/>
    </source>
</evidence>
<evidence type="ECO:0000256" key="5">
    <source>
        <dbReference type="ARBA" id="ARBA00023235"/>
    </source>
</evidence>
<dbReference type="InterPro" id="IPR000297">
    <property type="entry name" value="PPIase_PpiC"/>
</dbReference>
<feature type="domain" description="PpiC" evidence="8">
    <location>
        <begin position="178"/>
        <end position="279"/>
    </location>
</feature>
<keyword evidence="4" id="KW-0143">Chaperone</keyword>
<evidence type="ECO:0000256" key="4">
    <source>
        <dbReference type="ARBA" id="ARBA00023186"/>
    </source>
</evidence>
<keyword evidence="1 7" id="KW-0732">Signal</keyword>
<sequence length="487" mass="55136">MSPWAKCFALCAAFLAGCATAASAAPVTIERIVAKVDQEIITLSELQDLVKEEVSNLARVYKGEEFERRRREMELRGLDALVENKLILRRAKSMGVTVGESELEQAVSSVTDRNRLTTQDFRKYLASQGMTLETYREKVRERLLVRKVESLDVALRVTVSDDEIAAYYKANPDLYREGEERRVQQIFFPTKEGMPEPEVEAQRQKAAAAHKEVGGGADFGETAKKVSQDPAAAQGGNLGFIKKGEVFPEFEAIIFSLKEGEVSQPMKTRAGFHIVKLLEIKRGKAISLESVSSKIRDQLAEEKRAKRRREWISELKRASFLEVHFDPQVQAVSAGATVDPLFRDVREQVTFKLVGVRLARSNEMVGKDRLFWAYGANQKDPRWKSEKVKTDDKLFVGTDEIGVLEKSQREFVNPDPSASLFFFEHNYLLPNAYLGRVHFADVIKEFSLKPNVKKLSLETDSKRVRLEFEVKVEKTRSIVADPREIGQ</sequence>